<dbReference type="VEuPathDB" id="FungiDB:TSTA_034720"/>
<dbReference type="GO" id="GO:0016874">
    <property type="term" value="F:ligase activity"/>
    <property type="evidence" value="ECO:0007669"/>
    <property type="project" value="UniProtKB-KW"/>
</dbReference>
<feature type="compositionally biased region" description="Basic and acidic residues" evidence="2">
    <location>
        <begin position="1"/>
        <end position="13"/>
    </location>
</feature>
<evidence type="ECO:0000256" key="1">
    <source>
        <dbReference type="ARBA" id="ARBA00022598"/>
    </source>
</evidence>
<proteinExistence type="predicted"/>
<keyword evidence="1" id="KW-0436">Ligase</keyword>
<dbReference type="PANTHER" id="PTHR45527">
    <property type="entry name" value="NONRIBOSOMAL PEPTIDE SYNTHETASE"/>
    <property type="match status" value="1"/>
</dbReference>
<dbReference type="Gene3D" id="3.30.559.10">
    <property type="entry name" value="Chloramphenicol acetyltransferase-like domain"/>
    <property type="match status" value="1"/>
</dbReference>
<dbReference type="Proteomes" id="UP000001745">
    <property type="component" value="Unassembled WGS sequence"/>
</dbReference>
<dbReference type="GO" id="GO:0044550">
    <property type="term" value="P:secondary metabolite biosynthetic process"/>
    <property type="evidence" value="ECO:0007669"/>
    <property type="project" value="TreeGrafter"/>
</dbReference>
<dbReference type="HOGENOM" id="CLU_1620182_0_0_1"/>
<dbReference type="GO" id="GO:0043041">
    <property type="term" value="P:amino acid activation for nonribosomal peptide biosynthetic process"/>
    <property type="evidence" value="ECO:0007669"/>
    <property type="project" value="TreeGrafter"/>
</dbReference>
<reference evidence="4" key="1">
    <citation type="journal article" date="2015" name="Genome Announc.">
        <title>Genome sequence of the AIDS-associated pathogen Penicillium marneffei (ATCC18224) and its near taxonomic relative Talaromyces stipitatus (ATCC10500).</title>
        <authorList>
            <person name="Nierman W.C."/>
            <person name="Fedorova-Abrams N.D."/>
            <person name="Andrianopoulos A."/>
        </authorList>
    </citation>
    <scope>NUCLEOTIDE SEQUENCE [LARGE SCALE GENOMIC DNA]</scope>
    <source>
        <strain evidence="4">ATCC 10500 / CBS 375.48 / QM 6759 / NRRL 1006</strain>
    </source>
</reference>
<feature type="region of interest" description="Disordered" evidence="2">
    <location>
        <begin position="1"/>
        <end position="41"/>
    </location>
</feature>
<evidence type="ECO:0000256" key="2">
    <source>
        <dbReference type="SAM" id="MobiDB-lite"/>
    </source>
</evidence>
<organism evidence="3 4">
    <name type="scientific">Talaromyces stipitatus (strain ATCC 10500 / CBS 375.48 / QM 6759 / NRRL 1006)</name>
    <name type="common">Penicillium stipitatum</name>
    <dbReference type="NCBI Taxonomy" id="441959"/>
    <lineage>
        <taxon>Eukaryota</taxon>
        <taxon>Fungi</taxon>
        <taxon>Dikarya</taxon>
        <taxon>Ascomycota</taxon>
        <taxon>Pezizomycotina</taxon>
        <taxon>Eurotiomycetes</taxon>
        <taxon>Eurotiomycetidae</taxon>
        <taxon>Eurotiales</taxon>
        <taxon>Trichocomaceae</taxon>
        <taxon>Talaromyces</taxon>
        <taxon>Talaromyces sect. Talaromyces</taxon>
    </lineage>
</organism>
<keyword evidence="4" id="KW-1185">Reference proteome</keyword>
<dbReference type="OrthoDB" id="4510599at2759"/>
<dbReference type="GO" id="GO:0005737">
    <property type="term" value="C:cytoplasm"/>
    <property type="evidence" value="ECO:0007669"/>
    <property type="project" value="TreeGrafter"/>
</dbReference>
<name>B8M715_TALSN</name>
<dbReference type="RefSeq" id="XP_002480669.1">
    <property type="nucleotide sequence ID" value="XM_002480624.1"/>
</dbReference>
<evidence type="ECO:0000313" key="3">
    <source>
        <dbReference type="EMBL" id="EED20235.1"/>
    </source>
</evidence>
<accession>B8M715</accession>
<dbReference type="AlphaFoldDB" id="B8M715"/>
<dbReference type="GeneID" id="8104314"/>
<dbReference type="GO" id="GO:0031177">
    <property type="term" value="F:phosphopantetheine binding"/>
    <property type="evidence" value="ECO:0007669"/>
    <property type="project" value="TreeGrafter"/>
</dbReference>
<evidence type="ECO:0000313" key="4">
    <source>
        <dbReference type="Proteomes" id="UP000001745"/>
    </source>
</evidence>
<dbReference type="PANTHER" id="PTHR45527:SF16">
    <property type="entry name" value="NONRIBOSOMAL PEPTIDE SYNTHASE ATNA-RELATED"/>
    <property type="match status" value="1"/>
</dbReference>
<dbReference type="STRING" id="441959.B8M715"/>
<sequence>MNLDDNRFEDSHGTRQSTDFAENKQAKTKGSSVLDKEERRKWTEMQHCPDSSFLRVQSSQIEDAFPCTPLQEGLLALSAHLPGYYVAQYKLQLRPDVDDVALQATWSHAYATTPILRTRIVDLAGEGLVQTIIDEPFEWMTADDLDGYLRHDSQRTTGTGTPLA</sequence>
<dbReference type="InParanoid" id="B8M715"/>
<gene>
    <name evidence="3" type="ORF">TSTA_034720</name>
</gene>
<dbReference type="InterPro" id="IPR023213">
    <property type="entry name" value="CAT-like_dom_sf"/>
</dbReference>
<protein>
    <submittedName>
        <fullName evidence="3">Uncharacterized protein</fullName>
    </submittedName>
</protein>
<dbReference type="SUPFAM" id="SSF52777">
    <property type="entry name" value="CoA-dependent acyltransferases"/>
    <property type="match status" value="1"/>
</dbReference>
<dbReference type="EMBL" id="EQ962654">
    <property type="protein sequence ID" value="EED20235.1"/>
    <property type="molecule type" value="Genomic_DNA"/>
</dbReference>